<proteinExistence type="predicted"/>
<reference evidence="2" key="1">
    <citation type="journal article" date="2019" name="Sci. Rep.">
        <title>Draft genome of Tanacetum cinerariifolium, the natural source of mosquito coil.</title>
        <authorList>
            <person name="Yamashiro T."/>
            <person name="Shiraishi A."/>
            <person name="Satake H."/>
            <person name="Nakayama K."/>
        </authorList>
    </citation>
    <scope>NUCLEOTIDE SEQUENCE</scope>
</reference>
<dbReference type="AlphaFoldDB" id="A0A699ILU1"/>
<accession>A0A699ILU1</accession>
<evidence type="ECO:0000256" key="1">
    <source>
        <dbReference type="SAM" id="MobiDB-lite"/>
    </source>
</evidence>
<protein>
    <submittedName>
        <fullName evidence="2">Uncharacterized protein</fullName>
    </submittedName>
</protein>
<organism evidence="2">
    <name type="scientific">Tanacetum cinerariifolium</name>
    <name type="common">Dalmatian daisy</name>
    <name type="synonym">Chrysanthemum cinerariifolium</name>
    <dbReference type="NCBI Taxonomy" id="118510"/>
    <lineage>
        <taxon>Eukaryota</taxon>
        <taxon>Viridiplantae</taxon>
        <taxon>Streptophyta</taxon>
        <taxon>Embryophyta</taxon>
        <taxon>Tracheophyta</taxon>
        <taxon>Spermatophyta</taxon>
        <taxon>Magnoliopsida</taxon>
        <taxon>eudicotyledons</taxon>
        <taxon>Gunneridae</taxon>
        <taxon>Pentapetalae</taxon>
        <taxon>asterids</taxon>
        <taxon>campanulids</taxon>
        <taxon>Asterales</taxon>
        <taxon>Asteraceae</taxon>
        <taxon>Asteroideae</taxon>
        <taxon>Anthemideae</taxon>
        <taxon>Anthemidinae</taxon>
        <taxon>Tanacetum</taxon>
    </lineage>
</organism>
<feature type="region of interest" description="Disordered" evidence="1">
    <location>
        <begin position="1"/>
        <end position="38"/>
    </location>
</feature>
<gene>
    <name evidence="2" type="ORF">Tci_545571</name>
</gene>
<feature type="compositionally biased region" description="Basic and acidic residues" evidence="1">
    <location>
        <begin position="1"/>
        <end position="12"/>
    </location>
</feature>
<feature type="non-terminal residue" evidence="2">
    <location>
        <position position="1"/>
    </location>
</feature>
<evidence type="ECO:0000313" key="2">
    <source>
        <dbReference type="EMBL" id="GEZ73598.1"/>
    </source>
</evidence>
<name>A0A699ILU1_TANCI</name>
<sequence>VDEDPRKEKECNDQENENNVNNTNNVNTASSTVNADGTNEDNELLFDLTMPSLEDISIFNFLNDDKDDGIVADMNNLDTTIQVNHIPTTRIHKVHPLDQVIRDLQLATQTRKMLKNLEEHRFTEVKTTSTPMETQKPLLKDKGGEEVDVDMYRYQVNLKVSHLYAVKRIFCARNKQWLQIPQQKLNMWLLHVAMDKCFGFRINYLIMGKAKKSVRLMMEKLFGMELELMLLGITYYGWF</sequence>
<comment type="caution">
    <text evidence="2">The sequence shown here is derived from an EMBL/GenBank/DDBJ whole genome shotgun (WGS) entry which is preliminary data.</text>
</comment>
<dbReference type="EMBL" id="BKCJ010316645">
    <property type="protein sequence ID" value="GEZ73598.1"/>
    <property type="molecule type" value="Genomic_DNA"/>
</dbReference>
<feature type="compositionally biased region" description="Low complexity" evidence="1">
    <location>
        <begin position="17"/>
        <end position="35"/>
    </location>
</feature>